<accession>W4M4D7</accession>
<sequence>MLPQGHAILSDDIAVLNNPGHHWLAQPGYPRLRLWPAAIHALYGSEVGLARIFSFTEKRFVDLSDSMHQAAWQFCREPLPLAAIYVLGERQSGLTGTAIEPIPPALAVMTLMGQRSANHLLLELDADQQAREFADLSRLAMQVPVRKVKRSDRLDALPQLCDAIVEDVARIGTPETCTQP</sequence>
<dbReference type="HOGENOM" id="CLU_1492051_0_0_7"/>
<proteinExistence type="predicted"/>
<reference evidence="1 2" key="1">
    <citation type="journal article" date="2014" name="Nature">
        <title>An environmental bacterial taxon with a large and distinct metabolic repertoire.</title>
        <authorList>
            <person name="Wilson M.C."/>
            <person name="Mori T."/>
            <person name="Ruckert C."/>
            <person name="Uria A.R."/>
            <person name="Helf M.J."/>
            <person name="Takada K."/>
            <person name="Gernert C."/>
            <person name="Steffens U.A."/>
            <person name="Heycke N."/>
            <person name="Schmitt S."/>
            <person name="Rinke C."/>
            <person name="Helfrich E.J."/>
            <person name="Brachmann A.O."/>
            <person name="Gurgui C."/>
            <person name="Wakimoto T."/>
            <person name="Kracht M."/>
            <person name="Crusemann M."/>
            <person name="Hentschel U."/>
            <person name="Abe I."/>
            <person name="Matsunaga S."/>
            <person name="Kalinowski J."/>
            <person name="Takeyama H."/>
            <person name="Piel J."/>
        </authorList>
    </citation>
    <scope>NUCLEOTIDE SEQUENCE [LARGE SCALE GENOMIC DNA]</scope>
    <source>
        <strain evidence="2">TSY2</strain>
    </source>
</reference>
<comment type="caution">
    <text evidence="1">The sequence shown here is derived from an EMBL/GenBank/DDBJ whole genome shotgun (WGS) entry which is preliminary data.</text>
</comment>
<name>W4M4D7_9BACT</name>
<keyword evidence="2" id="KW-1185">Reference proteome</keyword>
<dbReference type="Proteomes" id="UP000019140">
    <property type="component" value="Unassembled WGS sequence"/>
</dbReference>
<dbReference type="PATRIC" id="fig|1429439.4.peg.4299"/>
<evidence type="ECO:0000313" key="2">
    <source>
        <dbReference type="Proteomes" id="UP000019140"/>
    </source>
</evidence>
<organism evidence="1 2">
    <name type="scientific">Candidatus Entotheonella gemina</name>
    <dbReference type="NCBI Taxonomy" id="1429439"/>
    <lineage>
        <taxon>Bacteria</taxon>
        <taxon>Pseudomonadati</taxon>
        <taxon>Nitrospinota/Tectimicrobiota group</taxon>
        <taxon>Candidatus Tectimicrobiota</taxon>
        <taxon>Candidatus Entotheonellia</taxon>
        <taxon>Candidatus Entotheonellales</taxon>
        <taxon>Candidatus Entotheonellaceae</taxon>
        <taxon>Candidatus Entotheonella</taxon>
    </lineage>
</organism>
<evidence type="ECO:0000313" key="1">
    <source>
        <dbReference type="EMBL" id="ETX05043.1"/>
    </source>
</evidence>
<dbReference type="AlphaFoldDB" id="W4M4D7"/>
<gene>
    <name evidence="1" type="ORF">ETSY2_25320</name>
</gene>
<protein>
    <submittedName>
        <fullName evidence="1">Uncharacterized protein</fullName>
    </submittedName>
</protein>
<dbReference type="EMBL" id="AZHX01001055">
    <property type="protein sequence ID" value="ETX05043.1"/>
    <property type="molecule type" value="Genomic_DNA"/>
</dbReference>
<feature type="non-terminal residue" evidence="1">
    <location>
        <position position="1"/>
    </location>
</feature>